<keyword evidence="2" id="KW-1185">Reference proteome</keyword>
<dbReference type="Proteomes" id="UP001056778">
    <property type="component" value="Chromosome 5"/>
</dbReference>
<reference evidence="1" key="1">
    <citation type="submission" date="2022-04" db="EMBL/GenBank/DDBJ databases">
        <title>Chromosome-scale genome assembly of Holotrichia oblita Faldermann.</title>
        <authorList>
            <person name="Rongchong L."/>
        </authorList>
    </citation>
    <scope>NUCLEOTIDE SEQUENCE</scope>
    <source>
        <strain evidence="1">81SQS9</strain>
    </source>
</reference>
<evidence type="ECO:0000313" key="1">
    <source>
        <dbReference type="EMBL" id="KAI4460562.1"/>
    </source>
</evidence>
<protein>
    <submittedName>
        <fullName evidence="1">Zinc finger protein</fullName>
    </submittedName>
</protein>
<name>A0ACB9T1A9_HOLOL</name>
<organism evidence="1 2">
    <name type="scientific">Holotrichia oblita</name>
    <name type="common">Chafer beetle</name>
    <dbReference type="NCBI Taxonomy" id="644536"/>
    <lineage>
        <taxon>Eukaryota</taxon>
        <taxon>Metazoa</taxon>
        <taxon>Ecdysozoa</taxon>
        <taxon>Arthropoda</taxon>
        <taxon>Hexapoda</taxon>
        <taxon>Insecta</taxon>
        <taxon>Pterygota</taxon>
        <taxon>Neoptera</taxon>
        <taxon>Endopterygota</taxon>
        <taxon>Coleoptera</taxon>
        <taxon>Polyphaga</taxon>
        <taxon>Scarabaeiformia</taxon>
        <taxon>Scarabaeidae</taxon>
        <taxon>Melolonthinae</taxon>
        <taxon>Holotrichia</taxon>
    </lineage>
</organism>
<gene>
    <name evidence="1" type="ORF">MML48_5g00009994</name>
</gene>
<evidence type="ECO:0000313" key="2">
    <source>
        <dbReference type="Proteomes" id="UP001056778"/>
    </source>
</evidence>
<dbReference type="EMBL" id="CM043019">
    <property type="protein sequence ID" value="KAI4460562.1"/>
    <property type="molecule type" value="Genomic_DNA"/>
</dbReference>
<sequence>MAGTIIFVENTEITQEIPIEAVKSSCRLCLSIADPTKDIFDMHYNNSTLSDLIYYCTSIRVLQDDPFTHKICTDCINKLIVTYKFIQKCHSTDEVIRSVSNINGNDDLVYENSDNESVGEFILKPQQQNTMLKNKSHKLEKIVRKYKLGKLYRCEFCSVSFNLRHNLKRHRMIHFGEKRFICEICGKGFNQKTSLKEHFKVHTGEDSVINDLENSTKPFKCNICEKITSSHRALRLHKSINHGKKSYLCSTCGKGFVGKQGLLSHIKVHTGEKPFVCEFCPKSFAHKTTLKDHTLIHTGEKPHVCKVCDKRFVQHHHVRQHMRIHSGERPYSCSFCQKSFALKANLTVHVRIHTGETPHICAVSGHIQQYFQYKSSVRRLSPNGSPSGFNQLVTPSTQFQPTPSQLELSSDLLKGIARFANTLRRLEYGRQNWINPTNNQYTPDLNNQLQQYSVSDVIVRDPLEGTPPRISAGITGNSNLVKGITRFANKLKELEDGQKTWISPTNNQYIPDLNNRLQQYSVTDVTIKDPLAAGITGELLHPPNQVLIWEKDGVDMIIASSTSQPPTLTTRHRATQQNVAPQISPPLYRTYNNRMQYYGNMFVKFGPVKSTPKPTPAKPRSTASPRINTPNMDYVTTNSLFRSLDIYKATTSEPPDNIPSNAITPEETLESLDDGMSDSEIEFRNPRGDGSEVSETQLPRSTNIEGDLNPIETVNLKSELLHKRILLRDRSSSKLTRFRKDKKQQRKHIIAEAL</sequence>
<comment type="caution">
    <text evidence="1">The sequence shown here is derived from an EMBL/GenBank/DDBJ whole genome shotgun (WGS) entry which is preliminary data.</text>
</comment>
<accession>A0ACB9T1A9</accession>
<proteinExistence type="predicted"/>